<proteinExistence type="predicted"/>
<protein>
    <submittedName>
        <fullName evidence="1">Uncharacterized protein</fullName>
    </submittedName>
</protein>
<accession>A0A6S6T711</accession>
<organism evidence="1">
    <name type="scientific">uncultured Sulfurovum sp</name>
    <dbReference type="NCBI Taxonomy" id="269237"/>
    <lineage>
        <taxon>Bacteria</taxon>
        <taxon>Pseudomonadati</taxon>
        <taxon>Campylobacterota</taxon>
        <taxon>Epsilonproteobacteria</taxon>
        <taxon>Campylobacterales</taxon>
        <taxon>Sulfurovaceae</taxon>
        <taxon>Sulfurovum</taxon>
        <taxon>environmental samples</taxon>
    </lineage>
</organism>
<reference evidence="1" key="1">
    <citation type="submission" date="2020-01" db="EMBL/GenBank/DDBJ databases">
        <authorList>
            <person name="Meier V. D."/>
            <person name="Meier V D."/>
        </authorList>
    </citation>
    <scope>NUCLEOTIDE SEQUENCE</scope>
    <source>
        <strain evidence="1">HLG_WM_MAG_04</strain>
    </source>
</reference>
<evidence type="ECO:0000313" key="1">
    <source>
        <dbReference type="EMBL" id="CAA6812357.1"/>
    </source>
</evidence>
<sequence length="294" mass="34488">MENFEKLNYILGKHMKATDVTLAFGFKSETMLSKMRNGNSNINQLHIDGLEKYFDIPTKLFSSHIRTKTQVDALIKSHRLEKKKALIRENHQKNTLVQLEEEGLIPHGIFDNHNEEEVERLIKKYKKKLATYSTTPPYIKHSKKVFQTNDKLFKKLQGVWYAYFYPSNPSSVPDAIWEVKTTINEDYSVIDYWDNKGFLQLGKQESMIIKESYDNNDLTFIRFANRQVPSQHFRFVIVSNQNNTDREMINFGFYSRQQYSSKEAKEILGDISTAQLKLNLAFNDRLNERAIVPK</sequence>
<dbReference type="EMBL" id="CACVAX010000038">
    <property type="protein sequence ID" value="CAA6812357.1"/>
    <property type="molecule type" value="Genomic_DNA"/>
</dbReference>
<name>A0A6S6T711_9BACT</name>
<dbReference type="AlphaFoldDB" id="A0A6S6T711"/>
<gene>
    <name evidence="1" type="ORF">HELGO_WM5843</name>
</gene>